<dbReference type="Ensembl" id="ENSCSRT00000020122.1">
    <property type="protein sequence ID" value="ENSCSRP00000019249.1"/>
    <property type="gene ID" value="ENSCSRG00000014675.1"/>
</dbReference>
<keyword evidence="2" id="KW-1185">Reference proteome</keyword>
<accession>A0A8C3SSZ5</accession>
<evidence type="ECO:0000313" key="1">
    <source>
        <dbReference type="Ensembl" id="ENSCSRP00000019249.1"/>
    </source>
</evidence>
<dbReference type="AlphaFoldDB" id="A0A8C3SSZ5"/>
<reference evidence="1" key="1">
    <citation type="submission" date="2025-08" db="UniProtKB">
        <authorList>
            <consortium name="Ensembl"/>
        </authorList>
    </citation>
    <scope>IDENTIFICATION</scope>
</reference>
<name>A0A8C3SSZ5_CHESE</name>
<protein>
    <submittedName>
        <fullName evidence="1">Uncharacterized protein</fullName>
    </submittedName>
</protein>
<sequence length="112" mass="13105">MWKFRLGREICLHRPWEAALGDGSQSSRKWGARSRVSWEPKPQEEMQPPLHVMLVADRFNCCFFPISKDWPWVRSLSLSPVLQVPLTLHVLIPSTLRLCLHLEIGLEQTYLR</sequence>
<proteinExistence type="predicted"/>
<reference evidence="1" key="2">
    <citation type="submission" date="2025-09" db="UniProtKB">
        <authorList>
            <consortium name="Ensembl"/>
        </authorList>
    </citation>
    <scope>IDENTIFICATION</scope>
</reference>
<evidence type="ECO:0000313" key="2">
    <source>
        <dbReference type="Proteomes" id="UP000694403"/>
    </source>
</evidence>
<organism evidence="1 2">
    <name type="scientific">Chelydra serpentina</name>
    <name type="common">Snapping turtle</name>
    <name type="synonym">Testudo serpentina</name>
    <dbReference type="NCBI Taxonomy" id="8475"/>
    <lineage>
        <taxon>Eukaryota</taxon>
        <taxon>Metazoa</taxon>
        <taxon>Chordata</taxon>
        <taxon>Craniata</taxon>
        <taxon>Vertebrata</taxon>
        <taxon>Euteleostomi</taxon>
        <taxon>Archelosauria</taxon>
        <taxon>Testudinata</taxon>
        <taxon>Testudines</taxon>
        <taxon>Cryptodira</taxon>
        <taxon>Durocryptodira</taxon>
        <taxon>Americhelydia</taxon>
        <taxon>Chelydroidea</taxon>
        <taxon>Chelydridae</taxon>
        <taxon>Chelydra</taxon>
    </lineage>
</organism>
<dbReference type="Proteomes" id="UP000694403">
    <property type="component" value="Unplaced"/>
</dbReference>